<proteinExistence type="predicted"/>
<dbReference type="RefSeq" id="XP_005710543.1">
    <property type="nucleotide sequence ID" value="XM_005710486.1"/>
</dbReference>
<gene>
    <name evidence="1" type="ORF">CHC_T00007086001</name>
</gene>
<dbReference type="AlphaFoldDB" id="R7QQ49"/>
<sequence>MRTVLYKLTIQKSNQPTLYRDVSSLPANLFSNLALRPSFLLSLLGLPVYDSCVR</sequence>
<dbReference type="Gramene" id="CDF40249">
    <property type="protein sequence ID" value="CDF40249"/>
    <property type="gene ID" value="CHC_T00007086001"/>
</dbReference>
<accession>R7QQ49</accession>
<dbReference type="GeneID" id="17318259"/>
<organism evidence="1 2">
    <name type="scientific">Chondrus crispus</name>
    <name type="common">Carrageen Irish moss</name>
    <name type="synonym">Polymorpha crispa</name>
    <dbReference type="NCBI Taxonomy" id="2769"/>
    <lineage>
        <taxon>Eukaryota</taxon>
        <taxon>Rhodophyta</taxon>
        <taxon>Florideophyceae</taxon>
        <taxon>Rhodymeniophycidae</taxon>
        <taxon>Gigartinales</taxon>
        <taxon>Gigartinaceae</taxon>
        <taxon>Chondrus</taxon>
    </lineage>
</organism>
<keyword evidence="2" id="KW-1185">Reference proteome</keyword>
<evidence type="ECO:0000313" key="1">
    <source>
        <dbReference type="EMBL" id="CDF40249.1"/>
    </source>
</evidence>
<protein>
    <submittedName>
        <fullName evidence="1">Uncharacterized protein</fullName>
    </submittedName>
</protein>
<name>R7QQ49_CHOCR</name>
<reference evidence="2" key="1">
    <citation type="journal article" date="2013" name="Proc. Natl. Acad. Sci. U.S.A.">
        <title>Genome structure and metabolic features in the red seaweed Chondrus crispus shed light on evolution of the Archaeplastida.</title>
        <authorList>
            <person name="Collen J."/>
            <person name="Porcel B."/>
            <person name="Carre W."/>
            <person name="Ball S.G."/>
            <person name="Chaparro C."/>
            <person name="Tonon T."/>
            <person name="Barbeyron T."/>
            <person name="Michel G."/>
            <person name="Noel B."/>
            <person name="Valentin K."/>
            <person name="Elias M."/>
            <person name="Artiguenave F."/>
            <person name="Arun A."/>
            <person name="Aury J.M."/>
            <person name="Barbosa-Neto J.F."/>
            <person name="Bothwell J.H."/>
            <person name="Bouget F.Y."/>
            <person name="Brillet L."/>
            <person name="Cabello-Hurtado F."/>
            <person name="Capella-Gutierrez S."/>
            <person name="Charrier B."/>
            <person name="Cladiere L."/>
            <person name="Cock J.M."/>
            <person name="Coelho S.M."/>
            <person name="Colleoni C."/>
            <person name="Czjzek M."/>
            <person name="Da Silva C."/>
            <person name="Delage L."/>
            <person name="Denoeud F."/>
            <person name="Deschamps P."/>
            <person name="Dittami S.M."/>
            <person name="Gabaldon T."/>
            <person name="Gachon C.M."/>
            <person name="Groisillier A."/>
            <person name="Herve C."/>
            <person name="Jabbari K."/>
            <person name="Katinka M."/>
            <person name="Kloareg B."/>
            <person name="Kowalczyk N."/>
            <person name="Labadie K."/>
            <person name="Leblanc C."/>
            <person name="Lopez P.J."/>
            <person name="McLachlan D.H."/>
            <person name="Meslet-Cladiere L."/>
            <person name="Moustafa A."/>
            <person name="Nehr Z."/>
            <person name="Nyvall Collen P."/>
            <person name="Panaud O."/>
            <person name="Partensky F."/>
            <person name="Poulain J."/>
            <person name="Rensing S.A."/>
            <person name="Rousvoal S."/>
            <person name="Samson G."/>
            <person name="Symeonidi A."/>
            <person name="Weissenbach J."/>
            <person name="Zambounis A."/>
            <person name="Wincker P."/>
            <person name="Boyen C."/>
        </authorList>
    </citation>
    <scope>NUCLEOTIDE SEQUENCE [LARGE SCALE GENOMIC DNA]</scope>
    <source>
        <strain evidence="2">cv. Stackhouse</strain>
    </source>
</reference>
<dbReference type="Proteomes" id="UP000012073">
    <property type="component" value="Unassembled WGS sequence"/>
</dbReference>
<dbReference type="EMBL" id="HG002147">
    <property type="protein sequence ID" value="CDF40249.1"/>
    <property type="molecule type" value="Genomic_DNA"/>
</dbReference>
<evidence type="ECO:0000313" key="2">
    <source>
        <dbReference type="Proteomes" id="UP000012073"/>
    </source>
</evidence>
<dbReference type="KEGG" id="ccp:CHC_T00007086001"/>